<protein>
    <submittedName>
        <fullName evidence="5">Multiple sugar transport system substrate-binding protein</fullName>
    </submittedName>
</protein>
<dbReference type="CDD" id="cd14750">
    <property type="entry name" value="PBP2_TMBP"/>
    <property type="match status" value="1"/>
</dbReference>
<dbReference type="OrthoDB" id="3495561at2"/>
<evidence type="ECO:0000256" key="3">
    <source>
        <dbReference type="ARBA" id="ARBA00022729"/>
    </source>
</evidence>
<dbReference type="PANTHER" id="PTHR43649">
    <property type="entry name" value="ARABINOSE-BINDING PROTEIN-RELATED"/>
    <property type="match status" value="1"/>
</dbReference>
<proteinExistence type="inferred from homology"/>
<dbReference type="Gene3D" id="3.40.190.10">
    <property type="entry name" value="Periplasmic binding protein-like II"/>
    <property type="match status" value="2"/>
</dbReference>
<evidence type="ECO:0000256" key="4">
    <source>
        <dbReference type="SAM" id="SignalP"/>
    </source>
</evidence>
<dbReference type="RefSeq" id="WP_104480857.1">
    <property type="nucleotide sequence ID" value="NZ_CP154825.1"/>
</dbReference>
<dbReference type="Proteomes" id="UP000239203">
    <property type="component" value="Unassembled WGS sequence"/>
</dbReference>
<evidence type="ECO:0000256" key="2">
    <source>
        <dbReference type="ARBA" id="ARBA00022448"/>
    </source>
</evidence>
<dbReference type="SUPFAM" id="SSF53850">
    <property type="entry name" value="Periplasmic binding protein-like II"/>
    <property type="match status" value="1"/>
</dbReference>
<keyword evidence="6" id="KW-1185">Reference proteome</keyword>
<keyword evidence="3 4" id="KW-0732">Signal</keyword>
<dbReference type="Pfam" id="PF01547">
    <property type="entry name" value="SBP_bac_1"/>
    <property type="match status" value="1"/>
</dbReference>
<dbReference type="EMBL" id="PTIX01000012">
    <property type="protein sequence ID" value="PPK65882.1"/>
    <property type="molecule type" value="Genomic_DNA"/>
</dbReference>
<evidence type="ECO:0000256" key="1">
    <source>
        <dbReference type="ARBA" id="ARBA00008520"/>
    </source>
</evidence>
<accession>A0A2S6GKW9</accession>
<comment type="similarity">
    <text evidence="1">Belongs to the bacterial solute-binding protein 1 family.</text>
</comment>
<keyword evidence="5" id="KW-0762">Sugar transport</keyword>
<gene>
    <name evidence="5" type="ORF">CLV40_112145</name>
</gene>
<evidence type="ECO:0000313" key="5">
    <source>
        <dbReference type="EMBL" id="PPK65882.1"/>
    </source>
</evidence>
<dbReference type="InterPro" id="IPR006059">
    <property type="entry name" value="SBP"/>
</dbReference>
<dbReference type="InterPro" id="IPR050490">
    <property type="entry name" value="Bact_solute-bd_prot1"/>
</dbReference>
<dbReference type="AlphaFoldDB" id="A0A2S6GKW9"/>
<comment type="caution">
    <text evidence="5">The sequence shown here is derived from an EMBL/GenBank/DDBJ whole genome shotgun (WGS) entry which is preliminary data.</text>
</comment>
<organism evidence="5 6">
    <name type="scientific">Actinokineospora auranticolor</name>
    <dbReference type="NCBI Taxonomy" id="155976"/>
    <lineage>
        <taxon>Bacteria</taxon>
        <taxon>Bacillati</taxon>
        <taxon>Actinomycetota</taxon>
        <taxon>Actinomycetes</taxon>
        <taxon>Pseudonocardiales</taxon>
        <taxon>Pseudonocardiaceae</taxon>
        <taxon>Actinokineospora</taxon>
    </lineage>
</organism>
<sequence>MIRLRYAVLALAATAGLVASCLDSTGQTDDRVDARGPITFVDGRDNTRGSQIKQMVERWNNGRGFKEQVTFVEQSPASDAHRASLVAAAEDVALPGSRSRCNDVIMVDTVWTAEFARAGYLRPLNGAEFGINRFIESAVVNATVDGTLYAIPARSDGGLIYYRKDILDAEHLPPPNTWAELAGMAKRLGRAHGIGGYVGQLARYEGLTVNAMEAIWAAGGNLVGSDGRIAIDSPQAKAGVRTLAAGLSEGWIPRETTGFAEEESRRYFQEGKALFLRNWSYAYPLLNAPGSPVAGKVGVTWLSSPSALGGWNAAISPCSRHQRTARDFIRFLTSEDEQRALFTEGGFAPSVKSLYQDPMLLSQYPHLGVLYGSIRGALDRVRTPDYDRVSDMMQESLHRALDRVVAVDPTMDGLAEEMRSTLHSG</sequence>
<reference evidence="5 6" key="1">
    <citation type="submission" date="2018-02" db="EMBL/GenBank/DDBJ databases">
        <title>Genomic Encyclopedia of Archaeal and Bacterial Type Strains, Phase II (KMG-II): from individual species to whole genera.</title>
        <authorList>
            <person name="Goeker M."/>
        </authorList>
    </citation>
    <scope>NUCLEOTIDE SEQUENCE [LARGE SCALE GENOMIC DNA]</scope>
    <source>
        <strain evidence="5 6">YU 961-1</strain>
    </source>
</reference>
<feature type="signal peptide" evidence="4">
    <location>
        <begin position="1"/>
        <end position="19"/>
    </location>
</feature>
<dbReference type="PROSITE" id="PS51257">
    <property type="entry name" value="PROKAR_LIPOPROTEIN"/>
    <property type="match status" value="1"/>
</dbReference>
<dbReference type="PANTHER" id="PTHR43649:SF34">
    <property type="entry name" value="ABC TRANSPORTER PERIPLASMIC-BINDING PROTEIN YCJN-RELATED"/>
    <property type="match status" value="1"/>
</dbReference>
<name>A0A2S6GKW9_9PSEU</name>
<feature type="chain" id="PRO_5039399730" evidence="4">
    <location>
        <begin position="20"/>
        <end position="425"/>
    </location>
</feature>
<keyword evidence="2" id="KW-0813">Transport</keyword>
<evidence type="ECO:0000313" key="6">
    <source>
        <dbReference type="Proteomes" id="UP000239203"/>
    </source>
</evidence>